<protein>
    <recommendedName>
        <fullName evidence="3">RNA-directed DNA polymerase from mobile element jockey-like</fullName>
    </recommendedName>
</protein>
<name>A0A3M7QW79_BRAPC</name>
<dbReference type="Proteomes" id="UP000276133">
    <property type="component" value="Unassembled WGS sequence"/>
</dbReference>
<comment type="caution">
    <text evidence="1">The sequence shown here is derived from an EMBL/GenBank/DDBJ whole genome shotgun (WGS) entry which is preliminary data.</text>
</comment>
<organism evidence="1 2">
    <name type="scientific">Brachionus plicatilis</name>
    <name type="common">Marine rotifer</name>
    <name type="synonym">Brachionus muelleri</name>
    <dbReference type="NCBI Taxonomy" id="10195"/>
    <lineage>
        <taxon>Eukaryota</taxon>
        <taxon>Metazoa</taxon>
        <taxon>Spiralia</taxon>
        <taxon>Gnathifera</taxon>
        <taxon>Rotifera</taxon>
        <taxon>Eurotatoria</taxon>
        <taxon>Monogononta</taxon>
        <taxon>Pseudotrocha</taxon>
        <taxon>Ploima</taxon>
        <taxon>Brachionidae</taxon>
        <taxon>Brachionus</taxon>
    </lineage>
</organism>
<proteinExistence type="predicted"/>
<gene>
    <name evidence="1" type="ORF">BpHYR1_023082</name>
</gene>
<evidence type="ECO:0000313" key="2">
    <source>
        <dbReference type="Proteomes" id="UP000276133"/>
    </source>
</evidence>
<keyword evidence="2" id="KW-1185">Reference proteome</keyword>
<accession>A0A3M7QW79</accession>
<evidence type="ECO:0000313" key="1">
    <source>
        <dbReference type="EMBL" id="RNA15225.1"/>
    </source>
</evidence>
<dbReference type="AlphaFoldDB" id="A0A3M7QW79"/>
<dbReference type="EMBL" id="REGN01005007">
    <property type="protein sequence ID" value="RNA15225.1"/>
    <property type="molecule type" value="Genomic_DNA"/>
</dbReference>
<sequence length="176" mass="20744">MKKNSIKYFSEFFILAQINQQANPKWFNKTLKKLTQLKYKLFICTRNHPGNSDIKDQYRTVCLQLKKSLRQARLKYELNIISISKHNPKLIYSYVKGQRKLPSQIHSLIHPPRQHHYRLPGRVAVPSGIRCLPRQSHKNLNHTPQYTQGQFEPSKRCVSGNFRPMSQLQSPYTVKE</sequence>
<evidence type="ECO:0008006" key="3">
    <source>
        <dbReference type="Google" id="ProtNLM"/>
    </source>
</evidence>
<reference evidence="1 2" key="1">
    <citation type="journal article" date="2018" name="Sci. Rep.">
        <title>Genomic signatures of local adaptation to the degree of environmental predictability in rotifers.</title>
        <authorList>
            <person name="Franch-Gras L."/>
            <person name="Hahn C."/>
            <person name="Garcia-Roger E.M."/>
            <person name="Carmona M.J."/>
            <person name="Serra M."/>
            <person name="Gomez A."/>
        </authorList>
    </citation>
    <scope>NUCLEOTIDE SEQUENCE [LARGE SCALE GENOMIC DNA]</scope>
    <source>
        <strain evidence="1">HYR1</strain>
    </source>
</reference>